<protein>
    <submittedName>
        <fullName evidence="1">Uncharacterized protein</fullName>
    </submittedName>
</protein>
<keyword evidence="2" id="KW-1185">Reference proteome</keyword>
<dbReference type="EMBL" id="JAINUF010000006">
    <property type="protein sequence ID" value="KAJ8357123.1"/>
    <property type="molecule type" value="Genomic_DNA"/>
</dbReference>
<comment type="caution">
    <text evidence="1">The sequence shown here is derived from an EMBL/GenBank/DDBJ whole genome shotgun (WGS) entry which is preliminary data.</text>
</comment>
<reference evidence="1" key="1">
    <citation type="journal article" date="2023" name="Science">
        <title>Genome structures resolve the early diversification of teleost fishes.</title>
        <authorList>
            <person name="Parey E."/>
            <person name="Louis A."/>
            <person name="Montfort J."/>
            <person name="Bouchez O."/>
            <person name="Roques C."/>
            <person name="Iampietro C."/>
            <person name="Lluch J."/>
            <person name="Castinel A."/>
            <person name="Donnadieu C."/>
            <person name="Desvignes T."/>
            <person name="Floi Bucao C."/>
            <person name="Jouanno E."/>
            <person name="Wen M."/>
            <person name="Mejri S."/>
            <person name="Dirks R."/>
            <person name="Jansen H."/>
            <person name="Henkel C."/>
            <person name="Chen W.J."/>
            <person name="Zahm M."/>
            <person name="Cabau C."/>
            <person name="Klopp C."/>
            <person name="Thompson A.W."/>
            <person name="Robinson-Rechavi M."/>
            <person name="Braasch I."/>
            <person name="Lecointre G."/>
            <person name="Bobe J."/>
            <person name="Postlethwait J.H."/>
            <person name="Berthelot C."/>
            <person name="Roest Crollius H."/>
            <person name="Guiguen Y."/>
        </authorList>
    </citation>
    <scope>NUCLEOTIDE SEQUENCE</scope>
    <source>
        <strain evidence="1">WJC10195</strain>
    </source>
</reference>
<gene>
    <name evidence="1" type="ORF">SKAU_G00199170</name>
</gene>
<organism evidence="1 2">
    <name type="scientific">Synaphobranchus kaupii</name>
    <name type="common">Kaup's arrowtooth eel</name>
    <dbReference type="NCBI Taxonomy" id="118154"/>
    <lineage>
        <taxon>Eukaryota</taxon>
        <taxon>Metazoa</taxon>
        <taxon>Chordata</taxon>
        <taxon>Craniata</taxon>
        <taxon>Vertebrata</taxon>
        <taxon>Euteleostomi</taxon>
        <taxon>Actinopterygii</taxon>
        <taxon>Neopterygii</taxon>
        <taxon>Teleostei</taxon>
        <taxon>Anguilliformes</taxon>
        <taxon>Synaphobranchidae</taxon>
        <taxon>Synaphobranchus</taxon>
    </lineage>
</organism>
<evidence type="ECO:0000313" key="2">
    <source>
        <dbReference type="Proteomes" id="UP001152622"/>
    </source>
</evidence>
<proteinExistence type="predicted"/>
<dbReference type="Proteomes" id="UP001152622">
    <property type="component" value="Chromosome 6"/>
</dbReference>
<accession>A0A9Q1FF17</accession>
<sequence>MIDKSTALPWRPEHQALLSRARGDFQRKQSGKVVPLRSGDGGPWVGLTARTANELRIGGALQGHDPDPLRLPVDNVSFPRTGNSSDPSCCKCLPLRCRERETKRAANTTSAGQPSATLTRAAMRYEMASVTPHQSHPRPHLACIKEGQAEFTLHPMCQESQ</sequence>
<evidence type="ECO:0000313" key="1">
    <source>
        <dbReference type="EMBL" id="KAJ8357123.1"/>
    </source>
</evidence>
<name>A0A9Q1FF17_SYNKA</name>
<dbReference type="AlphaFoldDB" id="A0A9Q1FF17"/>